<evidence type="ECO:0000313" key="6">
    <source>
        <dbReference type="EMBL" id="EEF60290.1"/>
    </source>
</evidence>
<dbReference type="SUPFAM" id="SSF52172">
    <property type="entry name" value="CheY-like"/>
    <property type="match status" value="1"/>
</dbReference>
<organism evidence="6 7">
    <name type="scientific">Pedosphaera parvula (strain Ellin514)</name>
    <dbReference type="NCBI Taxonomy" id="320771"/>
    <lineage>
        <taxon>Bacteria</taxon>
        <taxon>Pseudomonadati</taxon>
        <taxon>Verrucomicrobiota</taxon>
        <taxon>Pedosphaerae</taxon>
        <taxon>Pedosphaerales</taxon>
        <taxon>Pedosphaeraceae</taxon>
        <taxon>Pedosphaera</taxon>
    </lineage>
</organism>
<dbReference type="GO" id="GO:0000160">
    <property type="term" value="P:phosphorelay signal transduction system"/>
    <property type="evidence" value="ECO:0007669"/>
    <property type="project" value="InterPro"/>
</dbReference>
<dbReference type="PROSITE" id="PS50110">
    <property type="entry name" value="RESPONSE_REGULATORY"/>
    <property type="match status" value="1"/>
</dbReference>
<dbReference type="PROSITE" id="PS50043">
    <property type="entry name" value="HTH_LUXR_2"/>
    <property type="match status" value="1"/>
</dbReference>
<protein>
    <submittedName>
        <fullName evidence="6">Two component transcriptional regulator, LuxR family</fullName>
    </submittedName>
</protein>
<dbReference type="RefSeq" id="WP_007415670.1">
    <property type="nucleotide sequence ID" value="NZ_ABOX02000018.1"/>
</dbReference>
<dbReference type="STRING" id="320771.Cflav_PD2986"/>
<dbReference type="CDD" id="cd17535">
    <property type="entry name" value="REC_NarL-like"/>
    <property type="match status" value="1"/>
</dbReference>
<dbReference type="Pfam" id="PF00072">
    <property type="entry name" value="Response_reg"/>
    <property type="match status" value="1"/>
</dbReference>
<reference evidence="6 7" key="1">
    <citation type="journal article" date="2011" name="J. Bacteriol.">
        <title>Genome sequence of 'Pedosphaera parvula' Ellin514, an aerobic Verrucomicrobial isolate from pasture soil.</title>
        <authorList>
            <person name="Kant R."/>
            <person name="van Passel M.W."/>
            <person name="Sangwan P."/>
            <person name="Palva A."/>
            <person name="Lucas S."/>
            <person name="Copeland A."/>
            <person name="Lapidus A."/>
            <person name="Glavina Del Rio T."/>
            <person name="Dalin E."/>
            <person name="Tice H."/>
            <person name="Bruce D."/>
            <person name="Goodwin L."/>
            <person name="Pitluck S."/>
            <person name="Chertkov O."/>
            <person name="Larimer F.W."/>
            <person name="Land M.L."/>
            <person name="Hauser L."/>
            <person name="Brettin T.S."/>
            <person name="Detter J.C."/>
            <person name="Han S."/>
            <person name="de Vos W.M."/>
            <person name="Janssen P.H."/>
            <person name="Smidt H."/>
        </authorList>
    </citation>
    <scope>NUCLEOTIDE SEQUENCE [LARGE SCALE GENOMIC DNA]</scope>
    <source>
        <strain evidence="6 7">Ellin514</strain>
    </source>
</reference>
<dbReference type="PANTHER" id="PTHR43214:SF43">
    <property type="entry name" value="TWO-COMPONENT RESPONSE REGULATOR"/>
    <property type="match status" value="1"/>
</dbReference>
<feature type="modified residue" description="4-aspartylphosphate" evidence="3">
    <location>
        <position position="55"/>
    </location>
</feature>
<dbReference type="CDD" id="cd06170">
    <property type="entry name" value="LuxR_C_like"/>
    <property type="match status" value="1"/>
</dbReference>
<dbReference type="OrthoDB" id="190609at2"/>
<feature type="domain" description="HTH luxR-type" evidence="4">
    <location>
        <begin position="144"/>
        <end position="207"/>
    </location>
</feature>
<dbReference type="PROSITE" id="PS00622">
    <property type="entry name" value="HTH_LUXR_1"/>
    <property type="match status" value="1"/>
</dbReference>
<comment type="caution">
    <text evidence="6">The sequence shown here is derived from an EMBL/GenBank/DDBJ whole genome shotgun (WGS) entry which is preliminary data.</text>
</comment>
<dbReference type="InterPro" id="IPR001789">
    <property type="entry name" value="Sig_transdc_resp-reg_receiver"/>
</dbReference>
<dbReference type="GO" id="GO:0006355">
    <property type="term" value="P:regulation of DNA-templated transcription"/>
    <property type="evidence" value="ECO:0007669"/>
    <property type="project" value="InterPro"/>
</dbReference>
<evidence type="ECO:0000256" key="2">
    <source>
        <dbReference type="ARBA" id="ARBA00023125"/>
    </source>
</evidence>
<dbReference type="AlphaFoldDB" id="B9XIM7"/>
<dbReference type="Proteomes" id="UP000003688">
    <property type="component" value="Unassembled WGS sequence"/>
</dbReference>
<keyword evidence="1 3" id="KW-0597">Phosphoprotein</keyword>
<dbReference type="InterPro" id="IPR058245">
    <property type="entry name" value="NreC/VraR/RcsB-like_REC"/>
</dbReference>
<dbReference type="PANTHER" id="PTHR43214">
    <property type="entry name" value="TWO-COMPONENT RESPONSE REGULATOR"/>
    <property type="match status" value="1"/>
</dbReference>
<dbReference type="InterPro" id="IPR000792">
    <property type="entry name" value="Tscrpt_reg_LuxR_C"/>
</dbReference>
<dbReference type="GO" id="GO:0003677">
    <property type="term" value="F:DNA binding"/>
    <property type="evidence" value="ECO:0007669"/>
    <property type="project" value="UniProtKB-KW"/>
</dbReference>
<proteinExistence type="predicted"/>
<dbReference type="SMART" id="SM00421">
    <property type="entry name" value="HTH_LUXR"/>
    <property type="match status" value="1"/>
</dbReference>
<dbReference type="Gene3D" id="3.40.50.2300">
    <property type="match status" value="1"/>
</dbReference>
<dbReference type="Pfam" id="PF00196">
    <property type="entry name" value="GerE"/>
    <property type="match status" value="1"/>
</dbReference>
<dbReference type="InterPro" id="IPR011006">
    <property type="entry name" value="CheY-like_superfamily"/>
</dbReference>
<evidence type="ECO:0000259" key="4">
    <source>
        <dbReference type="PROSITE" id="PS50043"/>
    </source>
</evidence>
<keyword evidence="7" id="KW-1185">Reference proteome</keyword>
<accession>B9XIM7</accession>
<evidence type="ECO:0000259" key="5">
    <source>
        <dbReference type="PROSITE" id="PS50110"/>
    </source>
</evidence>
<feature type="domain" description="Response regulatory" evidence="5">
    <location>
        <begin position="4"/>
        <end position="120"/>
    </location>
</feature>
<dbReference type="PRINTS" id="PR00038">
    <property type="entry name" value="HTHLUXR"/>
</dbReference>
<evidence type="ECO:0000313" key="7">
    <source>
        <dbReference type="Proteomes" id="UP000003688"/>
    </source>
</evidence>
<evidence type="ECO:0000256" key="1">
    <source>
        <dbReference type="ARBA" id="ARBA00022553"/>
    </source>
</evidence>
<dbReference type="SMART" id="SM00448">
    <property type="entry name" value="REC"/>
    <property type="match status" value="1"/>
</dbReference>
<dbReference type="EMBL" id="ABOX02000018">
    <property type="protein sequence ID" value="EEF60290.1"/>
    <property type="molecule type" value="Genomic_DNA"/>
</dbReference>
<keyword evidence="2" id="KW-0238">DNA-binding</keyword>
<sequence length="207" mass="23406">MLTTVAIVEDNRDFRATLARYVDEAPGHRCICECGTSEEALQKLPRLMPDVVLMDIHLPQMSGLDCTRRLKEICPSIQILILTVYEDNERIFGALKAGAGGYLLKRADPADILSAIQDVKQGGAPMSSQIARRVVQSFREVPREPVKNEKLSQREEEILQQLSKGYTTKEIAERLSVSVNTVRTHLQHIYEKLHVRSRTEAVVKFLH</sequence>
<name>B9XIM7_PEDPL</name>
<evidence type="ECO:0000256" key="3">
    <source>
        <dbReference type="PROSITE-ProRule" id="PRU00169"/>
    </source>
</evidence>
<gene>
    <name evidence="6" type="ORF">Cflav_PD2986</name>
</gene>
<dbReference type="InterPro" id="IPR039420">
    <property type="entry name" value="WalR-like"/>
</dbReference>